<dbReference type="EMBL" id="FMWD01000001">
    <property type="protein sequence ID" value="SCZ49240.1"/>
    <property type="molecule type" value="Genomic_DNA"/>
</dbReference>
<keyword evidence="3 5" id="KW-0378">Hydrolase</keyword>
<comment type="function">
    <text evidence="5">Catalyzes the deamination of 5-methylthioadenosine and S-adenosyl-L-homocysteine into 5-methylthioinosine and S-inosyl-L-homocysteine, respectively. Is also able to deaminate adenosine.</text>
</comment>
<feature type="binding site" evidence="5">
    <location>
        <position position="208"/>
    </location>
    <ligand>
        <name>substrate</name>
    </ligand>
</feature>
<evidence type="ECO:0000256" key="2">
    <source>
        <dbReference type="ARBA" id="ARBA00022723"/>
    </source>
</evidence>
<comment type="similarity">
    <text evidence="5">Belongs to the metallo-dependent hydrolases superfamily. MTA/SAH deaminase family.</text>
</comment>
<accession>A0A1G5PJG3</accession>
<keyword evidence="4 5" id="KW-0862">Zinc</keyword>
<dbReference type="InterPro" id="IPR011059">
    <property type="entry name" value="Metal-dep_hydrolase_composite"/>
</dbReference>
<dbReference type="Pfam" id="PF01979">
    <property type="entry name" value="Amidohydro_1"/>
    <property type="match status" value="1"/>
</dbReference>
<dbReference type="Gene3D" id="2.30.40.10">
    <property type="entry name" value="Urease, subunit C, domain 1"/>
    <property type="match status" value="1"/>
</dbReference>
<dbReference type="Proteomes" id="UP000199648">
    <property type="component" value="Unassembled WGS sequence"/>
</dbReference>
<evidence type="ECO:0000259" key="6">
    <source>
        <dbReference type="Pfam" id="PF01979"/>
    </source>
</evidence>
<keyword evidence="2 5" id="KW-0479">Metal-binding</keyword>
<name>A0A1G5PJG3_9GAMM</name>
<feature type="binding site" evidence="5">
    <location>
        <position position="86"/>
    </location>
    <ligand>
        <name>Zn(2+)</name>
        <dbReference type="ChEBI" id="CHEBI:29105"/>
    </ligand>
</feature>
<dbReference type="PANTHER" id="PTHR43794:SF11">
    <property type="entry name" value="AMIDOHYDROLASE-RELATED DOMAIN-CONTAINING PROTEIN"/>
    <property type="match status" value="1"/>
</dbReference>
<dbReference type="GO" id="GO:0050270">
    <property type="term" value="F:S-adenosylhomocysteine deaminase activity"/>
    <property type="evidence" value="ECO:0007669"/>
    <property type="project" value="UniProtKB-UniRule"/>
</dbReference>
<feature type="binding site" evidence="5">
    <location>
        <position position="323"/>
    </location>
    <ligand>
        <name>Zn(2+)</name>
        <dbReference type="ChEBI" id="CHEBI:29105"/>
    </ligand>
</feature>
<comment type="cofactor">
    <cofactor evidence="5">
        <name>Zn(2+)</name>
        <dbReference type="ChEBI" id="CHEBI:29105"/>
    </cofactor>
    <text evidence="5">Binds 1 zinc ion per subunit.</text>
</comment>
<comment type="similarity">
    <text evidence="1">Belongs to the metallo-dependent hydrolases superfamily. ATZ/TRZ family.</text>
</comment>
<comment type="catalytic activity">
    <reaction evidence="5">
        <text>S-adenosyl-L-homocysteine + H2O + H(+) = S-inosyl-L-homocysteine + NH4(+)</text>
        <dbReference type="Rhea" id="RHEA:20716"/>
        <dbReference type="ChEBI" id="CHEBI:15377"/>
        <dbReference type="ChEBI" id="CHEBI:15378"/>
        <dbReference type="ChEBI" id="CHEBI:28938"/>
        <dbReference type="ChEBI" id="CHEBI:57856"/>
        <dbReference type="ChEBI" id="CHEBI:57985"/>
        <dbReference type="EC" id="3.5.4.28"/>
    </reaction>
</comment>
<dbReference type="InterPro" id="IPR032466">
    <property type="entry name" value="Metal_Hydrolase"/>
</dbReference>
<dbReference type="InterPro" id="IPR050287">
    <property type="entry name" value="MTA/SAH_deaminase"/>
</dbReference>
<dbReference type="PANTHER" id="PTHR43794">
    <property type="entry name" value="AMINOHYDROLASE SSNA-RELATED"/>
    <property type="match status" value="1"/>
</dbReference>
<dbReference type="SUPFAM" id="SSF51338">
    <property type="entry name" value="Composite domain of metallo-dependent hydrolases"/>
    <property type="match status" value="1"/>
</dbReference>
<comment type="catalytic activity">
    <reaction evidence="5">
        <text>S-methyl-5'-thioadenosine + H2O + H(+) = S-methyl-5'-thioinosine + NH4(+)</text>
        <dbReference type="Rhea" id="RHEA:25025"/>
        <dbReference type="ChEBI" id="CHEBI:15377"/>
        <dbReference type="ChEBI" id="CHEBI:15378"/>
        <dbReference type="ChEBI" id="CHEBI:17509"/>
        <dbReference type="ChEBI" id="CHEBI:28938"/>
        <dbReference type="ChEBI" id="CHEBI:48595"/>
        <dbReference type="EC" id="3.5.4.31"/>
    </reaction>
</comment>
<evidence type="ECO:0000313" key="8">
    <source>
        <dbReference type="Proteomes" id="UP000199648"/>
    </source>
</evidence>
<evidence type="ECO:0000256" key="4">
    <source>
        <dbReference type="ARBA" id="ARBA00022833"/>
    </source>
</evidence>
<dbReference type="SUPFAM" id="SSF51556">
    <property type="entry name" value="Metallo-dependent hydrolases"/>
    <property type="match status" value="1"/>
</dbReference>
<dbReference type="EC" id="3.5.4.28" evidence="5"/>
<proteinExistence type="inferred from homology"/>
<dbReference type="AlphaFoldDB" id="A0A1G5PJG3"/>
<evidence type="ECO:0000256" key="3">
    <source>
        <dbReference type="ARBA" id="ARBA00022801"/>
    </source>
</evidence>
<feature type="binding site" evidence="5">
    <location>
        <position position="238"/>
    </location>
    <ligand>
        <name>substrate</name>
    </ligand>
</feature>
<feature type="domain" description="Amidohydrolase-related" evidence="6">
    <location>
        <begin position="77"/>
        <end position="426"/>
    </location>
</feature>
<dbReference type="CDD" id="cd01298">
    <property type="entry name" value="ATZ_TRZ_like"/>
    <property type="match status" value="1"/>
</dbReference>
<sequence length="456" mass="49482">MLGRFHSHPAPEILYLSAPMNVETLIHAGWVIPVEPEGVLERHSIAVDAGRIVAIRPTDSARAEYRAENEIDLPGHVLIPGLINAHTHAAMSLMRGLADDLPLMEWLKSHIWPAEARWVSPEFVRDGSQLAMAEMLRSGTTCFNDMYFFPDEVARQAKQAGIRAVVGLIIIDFPTAWAENADEYLHKALEVHDGLRNDTLVTTAFAPHAPYTVSDGPLERVATYAEELDIPVHIHLHETADEINDSVQQFGVRPIERLERIGLVSPRLLAVHMTQLEQDEIERIAAGGAHVAHCPESNLKLASGFCPTAKLLGAGINTALGTDGPASNNDLDLFSEMRTAALLAKGVAGDASALPAAAALRMATLNGARALGLDGVTGSLEPGKAADMVAVRLDDIETSPVYHPLSQLVYAAGRDQVTDVWVAGRHVLRDGELTTIDVEALRARTAEWRKKLGEFD</sequence>
<reference evidence="7 8" key="1">
    <citation type="submission" date="2016-10" db="EMBL/GenBank/DDBJ databases">
        <authorList>
            <person name="de Groot N.N."/>
        </authorList>
    </citation>
    <scope>NUCLEOTIDE SEQUENCE [LARGE SCALE GENOMIC DNA]</scope>
    <source>
        <strain evidence="7 8">HLD2</strain>
    </source>
</reference>
<dbReference type="InterPro" id="IPR006680">
    <property type="entry name" value="Amidohydro-rel"/>
</dbReference>
<feature type="binding site" evidence="5">
    <location>
        <position position="235"/>
    </location>
    <ligand>
        <name>Zn(2+)</name>
        <dbReference type="ChEBI" id="CHEBI:29105"/>
    </ligand>
</feature>
<gene>
    <name evidence="5" type="primary">mtaD</name>
    <name evidence="7" type="ORF">SAMN03097708_00098</name>
</gene>
<dbReference type="GO" id="GO:0090614">
    <property type="term" value="F:5'-methylthioadenosine deaminase activity"/>
    <property type="evidence" value="ECO:0007669"/>
    <property type="project" value="UniProtKB-UniRule"/>
</dbReference>
<dbReference type="STRING" id="415747.SAMN03097708_00098"/>
<organism evidence="7 8">
    <name type="scientific">Thiohalomonas denitrificans</name>
    <dbReference type="NCBI Taxonomy" id="415747"/>
    <lineage>
        <taxon>Bacteria</taxon>
        <taxon>Pseudomonadati</taxon>
        <taxon>Pseudomonadota</taxon>
        <taxon>Gammaproteobacteria</taxon>
        <taxon>Thiohalomonadales</taxon>
        <taxon>Thiohalomonadaceae</taxon>
        <taxon>Thiohalomonas</taxon>
    </lineage>
</organism>
<evidence type="ECO:0000256" key="5">
    <source>
        <dbReference type="HAMAP-Rule" id="MF_01281"/>
    </source>
</evidence>
<dbReference type="InterPro" id="IPR023512">
    <property type="entry name" value="Deaminase_MtaD/DadD"/>
</dbReference>
<protein>
    <recommendedName>
        <fullName evidence="5">5-methylthioadenosine/S-adenosylhomocysteine deaminase</fullName>
        <shortName evidence="5">MTA/SAH deaminase</shortName>
        <ecNumber evidence="5">3.5.4.28</ecNumber>
        <ecNumber evidence="5">3.5.4.31</ecNumber>
    </recommendedName>
</protein>
<evidence type="ECO:0000313" key="7">
    <source>
        <dbReference type="EMBL" id="SCZ49240.1"/>
    </source>
</evidence>
<evidence type="ECO:0000256" key="1">
    <source>
        <dbReference type="ARBA" id="ARBA00006745"/>
    </source>
</evidence>
<dbReference type="NCBIfam" id="NF006549">
    <property type="entry name" value="PRK09045.1"/>
    <property type="match status" value="1"/>
</dbReference>
<keyword evidence="8" id="KW-1185">Reference proteome</keyword>
<dbReference type="Gene3D" id="3.20.20.140">
    <property type="entry name" value="Metal-dependent hydrolases"/>
    <property type="match status" value="1"/>
</dbReference>
<dbReference type="GO" id="GO:0046872">
    <property type="term" value="F:metal ion binding"/>
    <property type="evidence" value="ECO:0007669"/>
    <property type="project" value="UniProtKB-KW"/>
</dbReference>
<dbReference type="HAMAP" id="MF_01281">
    <property type="entry name" value="MTA_SAH_deamin"/>
    <property type="match status" value="1"/>
</dbReference>
<feature type="binding site" evidence="5">
    <location>
        <position position="323"/>
    </location>
    <ligand>
        <name>substrate</name>
    </ligand>
</feature>
<dbReference type="FunFam" id="3.20.20.140:FF:000014">
    <property type="entry name" value="5-methylthioadenosine/S-adenosylhomocysteine deaminase"/>
    <property type="match status" value="1"/>
</dbReference>
<comment type="caution">
    <text evidence="5">Lacks conserved residue(s) required for the propagation of feature annotation.</text>
</comment>
<dbReference type="EC" id="3.5.4.31" evidence="5"/>
<feature type="binding site" evidence="5">
    <location>
        <position position="88"/>
    </location>
    <ligand>
        <name>Zn(2+)</name>
        <dbReference type="ChEBI" id="CHEBI:29105"/>
    </ligand>
</feature>
<feature type="binding site" evidence="5">
    <location>
        <position position="115"/>
    </location>
    <ligand>
        <name>substrate</name>
    </ligand>
</feature>